<organism evidence="2 3">
    <name type="scientific">Thiocystis violascens (strain ATCC 17096 / DSM 198 / 6111)</name>
    <name type="common">Chromatium violascens</name>
    <dbReference type="NCBI Taxonomy" id="765911"/>
    <lineage>
        <taxon>Bacteria</taxon>
        <taxon>Pseudomonadati</taxon>
        <taxon>Pseudomonadota</taxon>
        <taxon>Gammaproteobacteria</taxon>
        <taxon>Chromatiales</taxon>
        <taxon>Chromatiaceae</taxon>
        <taxon>Thiocystis</taxon>
    </lineage>
</organism>
<accession>I3YAA7</accession>
<protein>
    <submittedName>
        <fullName evidence="2">Uncharacterized protein</fullName>
    </submittedName>
</protein>
<evidence type="ECO:0000313" key="2">
    <source>
        <dbReference type="EMBL" id="AFL73925.1"/>
    </source>
</evidence>
<dbReference type="EMBL" id="CP003154">
    <property type="protein sequence ID" value="AFL73925.1"/>
    <property type="molecule type" value="Genomic_DNA"/>
</dbReference>
<evidence type="ECO:0000313" key="3">
    <source>
        <dbReference type="Proteomes" id="UP000006062"/>
    </source>
</evidence>
<evidence type="ECO:0000256" key="1">
    <source>
        <dbReference type="SAM" id="SignalP"/>
    </source>
</evidence>
<dbReference type="RefSeq" id="WP_014778382.1">
    <property type="nucleotide sequence ID" value="NC_018012.1"/>
</dbReference>
<feature type="chain" id="PRO_5003683038" evidence="1">
    <location>
        <begin position="25"/>
        <end position="156"/>
    </location>
</feature>
<dbReference type="HOGENOM" id="CLU_1685783_0_0_6"/>
<dbReference type="Proteomes" id="UP000006062">
    <property type="component" value="Chromosome"/>
</dbReference>
<feature type="signal peptide" evidence="1">
    <location>
        <begin position="1"/>
        <end position="24"/>
    </location>
</feature>
<proteinExistence type="predicted"/>
<reference evidence="2 3" key="1">
    <citation type="submission" date="2012-06" db="EMBL/GenBank/DDBJ databases">
        <title>Complete sequence of Thiocystis violascens DSM 198.</title>
        <authorList>
            <consortium name="US DOE Joint Genome Institute"/>
            <person name="Lucas S."/>
            <person name="Han J."/>
            <person name="Lapidus A."/>
            <person name="Cheng J.-F."/>
            <person name="Goodwin L."/>
            <person name="Pitluck S."/>
            <person name="Peters L."/>
            <person name="Ovchinnikova G."/>
            <person name="Teshima H."/>
            <person name="Detter J.C."/>
            <person name="Han C."/>
            <person name="Tapia R."/>
            <person name="Land M."/>
            <person name="Hauser L."/>
            <person name="Kyrpides N."/>
            <person name="Ivanova N."/>
            <person name="Pagani I."/>
            <person name="Vogl K."/>
            <person name="Liu Z."/>
            <person name="Frigaard N.-U."/>
            <person name="Bryant D."/>
            <person name="Woyke T."/>
        </authorList>
    </citation>
    <scope>NUCLEOTIDE SEQUENCE [LARGE SCALE GENOMIC DNA]</scope>
    <source>
        <strain evidence="3">ATCC 17096 / DSM 198 / 6111</strain>
    </source>
</reference>
<keyword evidence="1" id="KW-0732">Signal</keyword>
<gene>
    <name evidence="2" type="ordered locus">Thivi_1967</name>
</gene>
<name>I3YAA7_THIV6</name>
<keyword evidence="3" id="KW-1185">Reference proteome</keyword>
<sequence>MKTKNGFALSLLAVGLLQTGLVSSSNMPEYGGAERSGVEVWSGWRTNNFLNYESPYLGTSGERAEFSAFEPKYGGGLNPRGAGGWSGWHTNNFLNYEWPYNQTSEERAEFSAFERMPMGSSSAGIYASGTGAGMGSDGSDFWRRDSDSNIFLRYED</sequence>
<dbReference type="KEGG" id="tvi:Thivi_1967"/>
<dbReference type="AlphaFoldDB" id="I3YAA7"/>